<evidence type="ECO:0000313" key="5">
    <source>
        <dbReference type="EMBL" id="GGH69624.1"/>
    </source>
</evidence>
<evidence type="ECO:0000259" key="4">
    <source>
        <dbReference type="PROSITE" id="PS01124"/>
    </source>
</evidence>
<sequence length="284" mass="32426">MLPFRLFHHKGHIEYPLSLYSCGLHEQHRVHRAIGYPTFQCMICFGGAGTFDFENGSSLTMQRGDVLLVPGKLAHAYGPKAEGGWVLGYMGIEGPLIEPLIHSLELPLMQPIAVVSEHHMKQLETDLRQLWNGSEPDGRDSYDQQHASTRIYHLLTSIAAMTRSEDSVSKDRSSAGVKTLLRASVQYMEQHYMEELSIANIADTVGYSKQHFQRKFKEIYGVNPNHYLQRLRMLKGEQLLAEQSELSVGEIAIRVGMEFNYFVRLFKREHGITPAQYRLTRAYE</sequence>
<dbReference type="Pfam" id="PF02311">
    <property type="entry name" value="AraC_binding"/>
    <property type="match status" value="1"/>
</dbReference>
<comment type="caution">
    <text evidence="5">The sequence shown here is derived from an EMBL/GenBank/DDBJ whole genome shotgun (WGS) entry which is preliminary data.</text>
</comment>
<dbReference type="Pfam" id="PF12833">
    <property type="entry name" value="HTH_18"/>
    <property type="match status" value="1"/>
</dbReference>
<dbReference type="SUPFAM" id="SSF46689">
    <property type="entry name" value="Homeodomain-like"/>
    <property type="match status" value="2"/>
</dbReference>
<gene>
    <name evidence="5" type="ORF">GCM10007362_04900</name>
</gene>
<feature type="domain" description="HTH araC/xylS-type" evidence="4">
    <location>
        <begin position="182"/>
        <end position="280"/>
    </location>
</feature>
<keyword evidence="2" id="KW-0238">DNA-binding</keyword>
<dbReference type="Gene3D" id="1.10.10.60">
    <property type="entry name" value="Homeodomain-like"/>
    <property type="match status" value="2"/>
</dbReference>
<keyword evidence="3" id="KW-0804">Transcription</keyword>
<evidence type="ECO:0000256" key="2">
    <source>
        <dbReference type="ARBA" id="ARBA00023125"/>
    </source>
</evidence>
<evidence type="ECO:0000256" key="1">
    <source>
        <dbReference type="ARBA" id="ARBA00023015"/>
    </source>
</evidence>
<reference evidence="6" key="1">
    <citation type="journal article" date="2019" name="Int. J. Syst. Evol. Microbiol.">
        <title>The Global Catalogue of Microorganisms (GCM) 10K type strain sequencing project: providing services to taxonomists for standard genome sequencing and annotation.</title>
        <authorList>
            <consortium name="The Broad Institute Genomics Platform"/>
            <consortium name="The Broad Institute Genome Sequencing Center for Infectious Disease"/>
            <person name="Wu L."/>
            <person name="Ma J."/>
        </authorList>
    </citation>
    <scope>NUCLEOTIDE SEQUENCE [LARGE SCALE GENOMIC DNA]</scope>
    <source>
        <strain evidence="6">CCM 8702</strain>
    </source>
</reference>
<dbReference type="InterPro" id="IPR009057">
    <property type="entry name" value="Homeodomain-like_sf"/>
</dbReference>
<dbReference type="RefSeq" id="WP_172238566.1">
    <property type="nucleotide sequence ID" value="NZ_BMDD01000001.1"/>
</dbReference>
<protein>
    <recommendedName>
        <fullName evidence="4">HTH araC/xylS-type domain-containing protein</fullName>
    </recommendedName>
</protein>
<keyword evidence="1" id="KW-0805">Transcription regulation</keyword>
<dbReference type="Proteomes" id="UP000605427">
    <property type="component" value="Unassembled WGS sequence"/>
</dbReference>
<dbReference type="InterPro" id="IPR037923">
    <property type="entry name" value="HTH-like"/>
</dbReference>
<proteinExistence type="predicted"/>
<dbReference type="InterPro" id="IPR018062">
    <property type="entry name" value="HTH_AraC-typ_CS"/>
</dbReference>
<dbReference type="EMBL" id="BMDD01000001">
    <property type="protein sequence ID" value="GGH69624.1"/>
    <property type="molecule type" value="Genomic_DNA"/>
</dbReference>
<organism evidence="5 6">
    <name type="scientific">Saccharibacillus endophyticus</name>
    <dbReference type="NCBI Taxonomy" id="2060666"/>
    <lineage>
        <taxon>Bacteria</taxon>
        <taxon>Bacillati</taxon>
        <taxon>Bacillota</taxon>
        <taxon>Bacilli</taxon>
        <taxon>Bacillales</taxon>
        <taxon>Paenibacillaceae</taxon>
        <taxon>Saccharibacillus</taxon>
    </lineage>
</organism>
<accession>A0ABQ1ZME0</accession>
<name>A0ABQ1ZME0_9BACL</name>
<dbReference type="PANTHER" id="PTHR43280:SF2">
    <property type="entry name" value="HTH-TYPE TRANSCRIPTIONAL REGULATOR EXSA"/>
    <property type="match status" value="1"/>
</dbReference>
<evidence type="ECO:0000313" key="6">
    <source>
        <dbReference type="Proteomes" id="UP000605427"/>
    </source>
</evidence>
<dbReference type="SUPFAM" id="SSF51215">
    <property type="entry name" value="Regulatory protein AraC"/>
    <property type="match status" value="1"/>
</dbReference>
<dbReference type="InterPro" id="IPR003313">
    <property type="entry name" value="AraC-bd"/>
</dbReference>
<dbReference type="SMART" id="SM00342">
    <property type="entry name" value="HTH_ARAC"/>
    <property type="match status" value="1"/>
</dbReference>
<dbReference type="PANTHER" id="PTHR43280">
    <property type="entry name" value="ARAC-FAMILY TRANSCRIPTIONAL REGULATOR"/>
    <property type="match status" value="1"/>
</dbReference>
<dbReference type="PROSITE" id="PS01124">
    <property type="entry name" value="HTH_ARAC_FAMILY_2"/>
    <property type="match status" value="1"/>
</dbReference>
<dbReference type="PROSITE" id="PS00041">
    <property type="entry name" value="HTH_ARAC_FAMILY_1"/>
    <property type="match status" value="1"/>
</dbReference>
<dbReference type="InterPro" id="IPR018060">
    <property type="entry name" value="HTH_AraC"/>
</dbReference>
<keyword evidence="6" id="KW-1185">Reference proteome</keyword>
<evidence type="ECO:0000256" key="3">
    <source>
        <dbReference type="ARBA" id="ARBA00023163"/>
    </source>
</evidence>